<organism evidence="2 3">
    <name type="scientific">Lacticaseibacillus suilingensis</name>
    <dbReference type="NCBI Taxonomy" id="2799577"/>
    <lineage>
        <taxon>Bacteria</taxon>
        <taxon>Bacillati</taxon>
        <taxon>Bacillota</taxon>
        <taxon>Bacilli</taxon>
        <taxon>Lactobacillales</taxon>
        <taxon>Lactobacillaceae</taxon>
        <taxon>Lacticaseibacillus</taxon>
    </lineage>
</organism>
<dbReference type="Proteomes" id="UP001597199">
    <property type="component" value="Unassembled WGS sequence"/>
</dbReference>
<sequence length="446" mass="48502">MRRLIKPLRSHAALGRVLMFAGGALATVLYALLSILATSAVMRGITPAIATLLKQCLWTLVGVLSGLEVLVMGYLYQQMLSHYRTEFQLYRTLGMPLWYLALRLIGENGLWAILTSGIGIAAGFIGSKFFAMWLFRMMSLPLNTGLLWSGRAASQLLIGYTIGYSLLAVTGWLRFCRPLGSHNRHNPTSHHHINDRWQGLIALLAPLGLFAGDYGLAHWSTTPPTISAWLSLSMIGGFAVCAFTLPAGLAIIARTPSIRQHATRLLSVATCRQLLQRYWLTIGLAASLLSGGIALLLGGLMQYQALHTAKTPLIFLANLVTVDGVGVDAAAGMTLFTTTMLSFSVMVAAAIILGLVQRLNAWVQNDATTLYQLGMPRALLMRIKQRQAGLVAGLPLFLGVLNTMIILASRMTLLKHERNISWFVLVSVLLYLTVVQTVSRSSANAS</sequence>
<accession>A0ABW4BGC9</accession>
<feature type="transmembrane region" description="Helical" evidence="1">
    <location>
        <begin position="12"/>
        <end position="37"/>
    </location>
</feature>
<evidence type="ECO:0008006" key="4">
    <source>
        <dbReference type="Google" id="ProtNLM"/>
    </source>
</evidence>
<evidence type="ECO:0000256" key="1">
    <source>
        <dbReference type="SAM" id="Phobius"/>
    </source>
</evidence>
<evidence type="ECO:0000313" key="2">
    <source>
        <dbReference type="EMBL" id="MFD1399116.1"/>
    </source>
</evidence>
<reference evidence="3" key="1">
    <citation type="journal article" date="2019" name="Int. J. Syst. Evol. Microbiol.">
        <title>The Global Catalogue of Microorganisms (GCM) 10K type strain sequencing project: providing services to taxonomists for standard genome sequencing and annotation.</title>
        <authorList>
            <consortium name="The Broad Institute Genomics Platform"/>
            <consortium name="The Broad Institute Genome Sequencing Center for Infectious Disease"/>
            <person name="Wu L."/>
            <person name="Ma J."/>
        </authorList>
    </citation>
    <scope>NUCLEOTIDE SEQUENCE [LARGE SCALE GENOMIC DNA]</scope>
    <source>
        <strain evidence="3">CCM 9110</strain>
    </source>
</reference>
<keyword evidence="3" id="KW-1185">Reference proteome</keyword>
<feature type="transmembrane region" description="Helical" evidence="1">
    <location>
        <begin position="57"/>
        <end position="76"/>
    </location>
</feature>
<feature type="transmembrane region" description="Helical" evidence="1">
    <location>
        <begin position="228"/>
        <end position="253"/>
    </location>
</feature>
<dbReference type="RefSeq" id="WP_204118290.1">
    <property type="nucleotide sequence ID" value="NZ_BOLV01000003.1"/>
</dbReference>
<feature type="transmembrane region" description="Helical" evidence="1">
    <location>
        <begin position="156"/>
        <end position="175"/>
    </location>
</feature>
<evidence type="ECO:0000313" key="3">
    <source>
        <dbReference type="Proteomes" id="UP001597199"/>
    </source>
</evidence>
<feature type="transmembrane region" description="Helical" evidence="1">
    <location>
        <begin position="197"/>
        <end position="216"/>
    </location>
</feature>
<feature type="transmembrane region" description="Helical" evidence="1">
    <location>
        <begin position="278"/>
        <end position="301"/>
    </location>
</feature>
<feature type="transmembrane region" description="Helical" evidence="1">
    <location>
        <begin position="111"/>
        <end position="135"/>
    </location>
</feature>
<name>A0ABW4BGC9_9LACO</name>
<dbReference type="EMBL" id="JBHTOA010000030">
    <property type="protein sequence ID" value="MFD1399116.1"/>
    <property type="molecule type" value="Genomic_DNA"/>
</dbReference>
<comment type="caution">
    <text evidence="2">The sequence shown here is derived from an EMBL/GenBank/DDBJ whole genome shotgun (WGS) entry which is preliminary data.</text>
</comment>
<protein>
    <recommendedName>
        <fullName evidence="4">FtsX-like permease family protein</fullName>
    </recommendedName>
</protein>
<feature type="transmembrane region" description="Helical" evidence="1">
    <location>
        <begin position="339"/>
        <end position="356"/>
    </location>
</feature>
<feature type="transmembrane region" description="Helical" evidence="1">
    <location>
        <begin position="420"/>
        <end position="438"/>
    </location>
</feature>
<dbReference type="PANTHER" id="PTHR46795">
    <property type="entry name" value="ABC TRANSPORTER PERMEASE-RELATED-RELATED"/>
    <property type="match status" value="1"/>
</dbReference>
<dbReference type="InterPro" id="IPR052536">
    <property type="entry name" value="ABC-4_Integral_Memb_Prot"/>
</dbReference>
<keyword evidence="1" id="KW-0812">Transmembrane</keyword>
<keyword evidence="1" id="KW-0472">Membrane</keyword>
<feature type="transmembrane region" description="Helical" evidence="1">
    <location>
        <begin position="388"/>
        <end position="408"/>
    </location>
</feature>
<proteinExistence type="predicted"/>
<keyword evidence="1" id="KW-1133">Transmembrane helix</keyword>
<gene>
    <name evidence="2" type="ORF">ACFQ41_07320</name>
</gene>